<dbReference type="Proteomes" id="UP000295281">
    <property type="component" value="Unassembled WGS sequence"/>
</dbReference>
<gene>
    <name evidence="1" type="ORF">EV190_104236</name>
</gene>
<dbReference type="EMBL" id="SNYN01000004">
    <property type="protein sequence ID" value="TDQ53446.1"/>
    <property type="molecule type" value="Genomic_DNA"/>
</dbReference>
<name>A0A4R6VA74_9ACTN</name>
<keyword evidence="2" id="KW-1185">Reference proteome</keyword>
<proteinExistence type="predicted"/>
<evidence type="ECO:0000313" key="1">
    <source>
        <dbReference type="EMBL" id="TDQ53446.1"/>
    </source>
</evidence>
<reference evidence="1 2" key="1">
    <citation type="submission" date="2019-03" db="EMBL/GenBank/DDBJ databases">
        <title>Genomic Encyclopedia of Type Strains, Phase IV (KMG-IV): sequencing the most valuable type-strain genomes for metagenomic binning, comparative biology and taxonomic classification.</title>
        <authorList>
            <person name="Goeker M."/>
        </authorList>
    </citation>
    <scope>NUCLEOTIDE SEQUENCE [LARGE SCALE GENOMIC DNA]</scope>
    <source>
        <strain evidence="1 2">DSM 46770</strain>
    </source>
</reference>
<comment type="caution">
    <text evidence="1">The sequence shown here is derived from an EMBL/GenBank/DDBJ whole genome shotgun (WGS) entry which is preliminary data.</text>
</comment>
<evidence type="ECO:0000313" key="2">
    <source>
        <dbReference type="Proteomes" id="UP000295281"/>
    </source>
</evidence>
<dbReference type="AlphaFoldDB" id="A0A4R6VA74"/>
<accession>A0A4R6VA74</accession>
<protein>
    <submittedName>
        <fullName evidence="1">Uncharacterized protein</fullName>
    </submittedName>
</protein>
<dbReference type="RefSeq" id="WP_133740951.1">
    <property type="nucleotide sequence ID" value="NZ_SNYN01000004.1"/>
</dbReference>
<sequence>MAEEHRNENKPPETGPVAWEDLDDEALRKAAYALIDQAEPNSGAAALIDAIIREEEDPRTP</sequence>
<organism evidence="1 2">
    <name type="scientific">Actinorugispora endophytica</name>
    <dbReference type="NCBI Taxonomy" id="1605990"/>
    <lineage>
        <taxon>Bacteria</taxon>
        <taxon>Bacillati</taxon>
        <taxon>Actinomycetota</taxon>
        <taxon>Actinomycetes</taxon>
        <taxon>Streptosporangiales</taxon>
        <taxon>Nocardiopsidaceae</taxon>
        <taxon>Actinorugispora</taxon>
    </lineage>
</organism>